<protein>
    <submittedName>
        <fullName evidence="1">Uncharacterized protein</fullName>
    </submittedName>
</protein>
<comment type="caution">
    <text evidence="1">The sequence shown here is derived from an EMBL/GenBank/DDBJ whole genome shotgun (WGS) entry which is preliminary data.</text>
</comment>
<organism evidence="1 2">
    <name type="scientific">Peptoniphilus stercorisuis</name>
    <dbReference type="NCBI Taxonomy" id="1436965"/>
    <lineage>
        <taxon>Bacteria</taxon>
        <taxon>Bacillati</taxon>
        <taxon>Bacillota</taxon>
        <taxon>Tissierellia</taxon>
        <taxon>Tissierellales</taxon>
        <taxon>Peptoniphilaceae</taxon>
        <taxon>Peptoniphilus</taxon>
    </lineage>
</organism>
<accession>A0ABS4KDW7</accession>
<proteinExistence type="predicted"/>
<gene>
    <name evidence="1" type="ORF">J2Z71_001009</name>
</gene>
<evidence type="ECO:0000313" key="1">
    <source>
        <dbReference type="EMBL" id="MBP2025476.1"/>
    </source>
</evidence>
<dbReference type="EMBL" id="JAGGLJ010000008">
    <property type="protein sequence ID" value="MBP2025476.1"/>
    <property type="molecule type" value="Genomic_DNA"/>
</dbReference>
<dbReference type="RefSeq" id="WP_210060769.1">
    <property type="nucleotide sequence ID" value="NZ_JAGGLJ010000008.1"/>
</dbReference>
<reference evidence="1 2" key="1">
    <citation type="submission" date="2021-03" db="EMBL/GenBank/DDBJ databases">
        <title>Genomic Encyclopedia of Type Strains, Phase IV (KMG-IV): sequencing the most valuable type-strain genomes for metagenomic binning, comparative biology and taxonomic classification.</title>
        <authorList>
            <person name="Goeker M."/>
        </authorList>
    </citation>
    <scope>NUCLEOTIDE SEQUENCE [LARGE SCALE GENOMIC DNA]</scope>
    <source>
        <strain evidence="1 2">DSM 27563</strain>
    </source>
</reference>
<dbReference type="Proteomes" id="UP001519306">
    <property type="component" value="Unassembled WGS sequence"/>
</dbReference>
<name>A0ABS4KDW7_9FIRM</name>
<sequence length="128" mass="14398">MGYVSKKNIFIATMAGLTKDDAFKNNRIGLLTSFGLVVGEIADFSEIENKDISTLNKDEAVDFAVKYYTESSFENYKKVNEDNSRPDDALYDGVITLKNVEVRGNITINLQFLTVFYDQVLGITFISE</sequence>
<evidence type="ECO:0000313" key="2">
    <source>
        <dbReference type="Proteomes" id="UP001519306"/>
    </source>
</evidence>
<keyword evidence="2" id="KW-1185">Reference proteome</keyword>